<reference evidence="2 3" key="1">
    <citation type="journal article" date="2018" name="Sci. Rep.">
        <title>Genomic signatures of local adaptation to the degree of environmental predictability in rotifers.</title>
        <authorList>
            <person name="Franch-Gras L."/>
            <person name="Hahn C."/>
            <person name="Garcia-Roger E.M."/>
            <person name="Carmona M.J."/>
            <person name="Serra M."/>
            <person name="Gomez A."/>
        </authorList>
    </citation>
    <scope>NUCLEOTIDE SEQUENCE [LARGE SCALE GENOMIC DNA]</scope>
    <source>
        <strain evidence="2">HYR1</strain>
    </source>
</reference>
<evidence type="ECO:0000256" key="1">
    <source>
        <dbReference type="SAM" id="Phobius"/>
    </source>
</evidence>
<dbReference type="EMBL" id="REGN01006456">
    <property type="protein sequence ID" value="RNA09492.1"/>
    <property type="molecule type" value="Genomic_DNA"/>
</dbReference>
<keyword evidence="1" id="KW-1133">Transmembrane helix</keyword>
<evidence type="ECO:0000313" key="2">
    <source>
        <dbReference type="EMBL" id="RNA09492.1"/>
    </source>
</evidence>
<name>A0A3M7QE69_BRAPC</name>
<keyword evidence="1" id="KW-0472">Membrane</keyword>
<protein>
    <submittedName>
        <fullName evidence="2">Uncharacterized protein</fullName>
    </submittedName>
</protein>
<evidence type="ECO:0000313" key="3">
    <source>
        <dbReference type="Proteomes" id="UP000276133"/>
    </source>
</evidence>
<keyword evidence="3" id="KW-1185">Reference proteome</keyword>
<keyword evidence="1" id="KW-0812">Transmembrane</keyword>
<dbReference type="AlphaFoldDB" id="A0A3M7QE69"/>
<organism evidence="2 3">
    <name type="scientific">Brachionus plicatilis</name>
    <name type="common">Marine rotifer</name>
    <name type="synonym">Brachionus muelleri</name>
    <dbReference type="NCBI Taxonomy" id="10195"/>
    <lineage>
        <taxon>Eukaryota</taxon>
        <taxon>Metazoa</taxon>
        <taxon>Spiralia</taxon>
        <taxon>Gnathifera</taxon>
        <taxon>Rotifera</taxon>
        <taxon>Eurotatoria</taxon>
        <taxon>Monogononta</taxon>
        <taxon>Pseudotrocha</taxon>
        <taxon>Ploima</taxon>
        <taxon>Brachionidae</taxon>
        <taxon>Brachionus</taxon>
    </lineage>
</organism>
<feature type="transmembrane region" description="Helical" evidence="1">
    <location>
        <begin position="12"/>
        <end position="32"/>
    </location>
</feature>
<sequence>MQGQEHECRCFFLPNSLIAFTLFPIIGAWIVILKFMDLPNPILESHDYYFRTETLELQHFLSFSKC</sequence>
<comment type="caution">
    <text evidence="2">The sequence shown here is derived from an EMBL/GenBank/DDBJ whole genome shotgun (WGS) entry which is preliminary data.</text>
</comment>
<gene>
    <name evidence="2" type="ORF">BpHYR1_009461</name>
</gene>
<accession>A0A3M7QE69</accession>
<proteinExistence type="predicted"/>
<dbReference type="Proteomes" id="UP000276133">
    <property type="component" value="Unassembled WGS sequence"/>
</dbReference>